<name>A0A455T5W8_9CHLR</name>
<dbReference type="Gene3D" id="2.40.320.10">
    <property type="entry name" value="Hypothetical Protein Pfu-838710-001"/>
    <property type="match status" value="1"/>
</dbReference>
<dbReference type="InterPro" id="IPR033469">
    <property type="entry name" value="CYTH-like_dom_sf"/>
</dbReference>
<dbReference type="SMART" id="SM01118">
    <property type="entry name" value="CYTH"/>
    <property type="match status" value="1"/>
</dbReference>
<dbReference type="PANTHER" id="PTHR21028">
    <property type="entry name" value="SI:CH211-156B7.4"/>
    <property type="match status" value="1"/>
</dbReference>
<evidence type="ECO:0000259" key="2">
    <source>
        <dbReference type="SMART" id="SM01118"/>
    </source>
</evidence>
<dbReference type="InterPro" id="IPR008173">
    <property type="entry name" value="Adenylyl_cyclase_CyaB"/>
</dbReference>
<protein>
    <submittedName>
        <fullName evidence="3">Adenylate cyclase</fullName>
    </submittedName>
</protein>
<sequence length="212" mass="23431">MQNLELKVRCLGATTLRQVEALACSAGATYVRTVKQRDTYFPTAHARLKLREWWREDEIADTASVVNVAAGEAAKRPAQQSERAGEESRESGREGAVLISSLPQERAGTRTSEYLVYPVSEPLVLRALLSAALGVLVVVEKTRRFYRYGHTRIHLDEVKDLGSFVELETVIDEGISPGEASAEHSALISLLELDRLPVVPYSYSELLTGQCD</sequence>
<dbReference type="SUPFAM" id="SSF55154">
    <property type="entry name" value="CYTH-like phosphatases"/>
    <property type="match status" value="1"/>
</dbReference>
<proteinExistence type="predicted"/>
<dbReference type="AlphaFoldDB" id="A0A455T5W8"/>
<dbReference type="Pfam" id="PF01928">
    <property type="entry name" value="CYTH"/>
    <property type="match status" value="1"/>
</dbReference>
<dbReference type="PANTHER" id="PTHR21028:SF2">
    <property type="entry name" value="CYTH DOMAIN-CONTAINING PROTEIN"/>
    <property type="match status" value="1"/>
</dbReference>
<feature type="domain" description="CYTH" evidence="2">
    <location>
        <begin position="1"/>
        <end position="209"/>
    </location>
</feature>
<feature type="region of interest" description="Disordered" evidence="1">
    <location>
        <begin position="71"/>
        <end position="96"/>
    </location>
</feature>
<reference evidence="3" key="1">
    <citation type="submission" date="2018-12" db="EMBL/GenBank/DDBJ databases">
        <title>Novel natural products biosynthetic potential of the class Ktedonobacteria.</title>
        <authorList>
            <person name="Zheng Y."/>
            <person name="Saitou A."/>
            <person name="Wang C.M."/>
            <person name="Toyoda A."/>
            <person name="Minakuchi Y."/>
            <person name="Sekiguchi Y."/>
            <person name="Ueda K."/>
            <person name="Takano H."/>
            <person name="Sakai Y."/>
            <person name="Yokota A."/>
            <person name="Yabe S."/>
        </authorList>
    </citation>
    <scope>NUCLEOTIDE SEQUENCE</scope>
    <source>
        <strain evidence="3">A3-2</strain>
    </source>
</reference>
<dbReference type="InterPro" id="IPR023577">
    <property type="entry name" value="CYTH_domain"/>
</dbReference>
<accession>A0A455T5W8</accession>
<gene>
    <name evidence="3" type="ORF">KTA_36090</name>
</gene>
<evidence type="ECO:0000313" key="3">
    <source>
        <dbReference type="EMBL" id="BBH95410.1"/>
    </source>
</evidence>
<dbReference type="CDD" id="cd07890">
    <property type="entry name" value="CYTH-like_AC_IV-like"/>
    <property type="match status" value="1"/>
</dbReference>
<dbReference type="EMBL" id="AP019377">
    <property type="protein sequence ID" value="BBH95410.1"/>
    <property type="molecule type" value="Genomic_DNA"/>
</dbReference>
<organism evidence="3">
    <name type="scientific">Thermogemmatispora argillosa</name>
    <dbReference type="NCBI Taxonomy" id="2045280"/>
    <lineage>
        <taxon>Bacteria</taxon>
        <taxon>Bacillati</taxon>
        <taxon>Chloroflexota</taxon>
        <taxon>Ktedonobacteria</taxon>
        <taxon>Thermogemmatisporales</taxon>
        <taxon>Thermogemmatisporaceae</taxon>
        <taxon>Thermogemmatispora</taxon>
    </lineage>
</organism>
<feature type="compositionally biased region" description="Basic and acidic residues" evidence="1">
    <location>
        <begin position="83"/>
        <end position="93"/>
    </location>
</feature>
<evidence type="ECO:0000256" key="1">
    <source>
        <dbReference type="SAM" id="MobiDB-lite"/>
    </source>
</evidence>